<protein>
    <submittedName>
        <fullName evidence="1">Uncharacterized protein</fullName>
    </submittedName>
</protein>
<evidence type="ECO:0000313" key="2">
    <source>
        <dbReference type="Proteomes" id="UP001367508"/>
    </source>
</evidence>
<proteinExistence type="predicted"/>
<gene>
    <name evidence="1" type="ORF">VNO77_19890</name>
</gene>
<dbReference type="EMBL" id="JAYMYQ010000004">
    <property type="protein sequence ID" value="KAK7339234.1"/>
    <property type="molecule type" value="Genomic_DNA"/>
</dbReference>
<dbReference type="AlphaFoldDB" id="A0AAN9LRR1"/>
<sequence>MSRTLSFPSCALTSSPLQIYYTALHLHQYAQAIERIPHHPMQQRAYGGETTPLVIVKIISLRLNGIFQCFSNKYQIGKGSIIAGYGYLGSFDCTYQCFEALPLLIIILVRAWEEMVTITVQVRVGIVALKYQSRPQVCDLATWKSHQEQQQITEMNQFKQPINEEDSAKTITQSQGA</sequence>
<keyword evidence="2" id="KW-1185">Reference proteome</keyword>
<reference evidence="1 2" key="1">
    <citation type="submission" date="2024-01" db="EMBL/GenBank/DDBJ databases">
        <title>The genomes of 5 underutilized Papilionoideae crops provide insights into root nodulation and disease resistanc.</title>
        <authorList>
            <person name="Jiang F."/>
        </authorList>
    </citation>
    <scope>NUCLEOTIDE SEQUENCE [LARGE SCALE GENOMIC DNA]</scope>
    <source>
        <strain evidence="1">LVBAO_FW01</strain>
        <tissue evidence="1">Leaves</tissue>
    </source>
</reference>
<dbReference type="Proteomes" id="UP001367508">
    <property type="component" value="Unassembled WGS sequence"/>
</dbReference>
<accession>A0AAN9LRR1</accession>
<evidence type="ECO:0000313" key="1">
    <source>
        <dbReference type="EMBL" id="KAK7339234.1"/>
    </source>
</evidence>
<comment type="caution">
    <text evidence="1">The sequence shown here is derived from an EMBL/GenBank/DDBJ whole genome shotgun (WGS) entry which is preliminary data.</text>
</comment>
<name>A0AAN9LRR1_CANGL</name>
<organism evidence="1 2">
    <name type="scientific">Canavalia gladiata</name>
    <name type="common">Sword bean</name>
    <name type="synonym">Dolichos gladiatus</name>
    <dbReference type="NCBI Taxonomy" id="3824"/>
    <lineage>
        <taxon>Eukaryota</taxon>
        <taxon>Viridiplantae</taxon>
        <taxon>Streptophyta</taxon>
        <taxon>Embryophyta</taxon>
        <taxon>Tracheophyta</taxon>
        <taxon>Spermatophyta</taxon>
        <taxon>Magnoliopsida</taxon>
        <taxon>eudicotyledons</taxon>
        <taxon>Gunneridae</taxon>
        <taxon>Pentapetalae</taxon>
        <taxon>rosids</taxon>
        <taxon>fabids</taxon>
        <taxon>Fabales</taxon>
        <taxon>Fabaceae</taxon>
        <taxon>Papilionoideae</taxon>
        <taxon>50 kb inversion clade</taxon>
        <taxon>NPAAA clade</taxon>
        <taxon>indigoferoid/millettioid clade</taxon>
        <taxon>Phaseoleae</taxon>
        <taxon>Canavalia</taxon>
    </lineage>
</organism>